<proteinExistence type="predicted"/>
<feature type="repeat" description="TPR" evidence="1">
    <location>
        <begin position="316"/>
        <end position="349"/>
    </location>
</feature>
<keyword evidence="1" id="KW-0802">TPR repeat</keyword>
<dbReference type="PANTHER" id="PTHR12558">
    <property type="entry name" value="CELL DIVISION CYCLE 16,23,27"/>
    <property type="match status" value="1"/>
</dbReference>
<evidence type="ECO:0000313" key="3">
    <source>
        <dbReference type="Proteomes" id="UP001171916"/>
    </source>
</evidence>
<gene>
    <name evidence="2" type="ORF">QVH07_01650</name>
</gene>
<accession>A0ABT7Y8L8</accession>
<comment type="caution">
    <text evidence="2">The sequence shown here is derived from an EMBL/GenBank/DDBJ whole genome shotgun (WGS) entry which is preliminary data.</text>
</comment>
<dbReference type="SMART" id="SM00028">
    <property type="entry name" value="TPR"/>
    <property type="match status" value="7"/>
</dbReference>
<dbReference type="PANTHER" id="PTHR12558:SF13">
    <property type="entry name" value="CELL DIVISION CYCLE PROTEIN 27 HOMOLOG"/>
    <property type="match status" value="1"/>
</dbReference>
<sequence>MKITKLIILIFCLILTGPEVLAQKKLSKKERKALEAERSASRYLIEGEKQLVLGDLDKAYFYLQKSLEFEENEPAIHYKIAEVLTRANRPQEALPYANTAVELNPENKYYSLLVAEIYKGLKQPLAAAAILDSLTVDGESNQQYNLDLASLYLQAGEMDKALVVLTRAEEYYGVYEPITRQKQRIYLSKNDLEGAIREGEALIEARPGNPKYVLNLVEILFNNNRSQEALALVLKEIERYPNQPELQMAAYSLYEDAGMKNQARPFLLQGFAHPDLEAEGKTRTFEAILSEIRTQERDNLLDTLASSMLELHPNDSFVYKALGDRAKQDGNQEEAIELYKQSLSLNAKNEKLIEEVILGSFGITEDLGALEKFTIMGVDEFPNRPDFWFYDGVVKSAIQKDSSAVVSLEKALEINGGQNEQLEQVARGTLGSSLYNIGEKERAFENFERAVKLDANDETVLNNYAYFLSLENRDLDKAREMSAKVVARFPDNGTFLDTYAWILFQMGEYKEAEKYMLRAIEAEEEPSGVMLEHYGDILFHVGKRNEALAYWQKAEGSPEASEKLPLKIQEKKYHE</sequence>
<keyword evidence="3" id="KW-1185">Reference proteome</keyword>
<dbReference type="SUPFAM" id="SSF48452">
    <property type="entry name" value="TPR-like"/>
    <property type="match status" value="3"/>
</dbReference>
<dbReference type="Pfam" id="PF13181">
    <property type="entry name" value="TPR_8"/>
    <property type="match status" value="2"/>
</dbReference>
<dbReference type="PROSITE" id="PS50005">
    <property type="entry name" value="TPR"/>
    <property type="match status" value="3"/>
</dbReference>
<dbReference type="Proteomes" id="UP001171916">
    <property type="component" value="Unassembled WGS sequence"/>
</dbReference>
<dbReference type="InterPro" id="IPR011990">
    <property type="entry name" value="TPR-like_helical_dom_sf"/>
</dbReference>
<dbReference type="RefSeq" id="WP_289998385.1">
    <property type="nucleotide sequence ID" value="NZ_JAUEPH010000001.1"/>
</dbReference>
<protein>
    <submittedName>
        <fullName evidence="2">Tetratricopeptide repeat protein</fullName>
    </submittedName>
</protein>
<dbReference type="Pfam" id="PF14559">
    <property type="entry name" value="TPR_19"/>
    <property type="match status" value="2"/>
</dbReference>
<dbReference type="InterPro" id="IPR019734">
    <property type="entry name" value="TPR_rpt"/>
</dbReference>
<organism evidence="2 3">
    <name type="scientific">Algoriphagus sediminis</name>
    <dbReference type="NCBI Taxonomy" id="3057113"/>
    <lineage>
        <taxon>Bacteria</taxon>
        <taxon>Pseudomonadati</taxon>
        <taxon>Bacteroidota</taxon>
        <taxon>Cytophagia</taxon>
        <taxon>Cytophagales</taxon>
        <taxon>Cyclobacteriaceae</taxon>
        <taxon>Algoriphagus</taxon>
    </lineage>
</organism>
<evidence type="ECO:0000256" key="1">
    <source>
        <dbReference type="PROSITE-ProRule" id="PRU00339"/>
    </source>
</evidence>
<dbReference type="EMBL" id="JAUEPH010000001">
    <property type="protein sequence ID" value="MDN3202828.1"/>
    <property type="molecule type" value="Genomic_DNA"/>
</dbReference>
<dbReference type="Gene3D" id="1.25.40.10">
    <property type="entry name" value="Tetratricopeptide repeat domain"/>
    <property type="match status" value="4"/>
</dbReference>
<name>A0ABT7Y8L8_9BACT</name>
<feature type="repeat" description="TPR" evidence="1">
    <location>
        <begin position="74"/>
        <end position="107"/>
    </location>
</feature>
<reference evidence="2" key="1">
    <citation type="submission" date="2023-06" db="EMBL/GenBank/DDBJ databases">
        <title>Robiginitalea aurantiacus sp. nov. and Algoriphagus sediminis sp. nov., isolated from coastal sediment.</title>
        <authorList>
            <person name="Zhou Z.Y."/>
            <person name="An J."/>
            <person name="Jia Y.W."/>
            <person name="Du Z.J."/>
        </authorList>
    </citation>
    <scope>NUCLEOTIDE SEQUENCE</scope>
    <source>
        <strain evidence="2">C2-7</strain>
    </source>
</reference>
<feature type="repeat" description="TPR" evidence="1">
    <location>
        <begin position="424"/>
        <end position="457"/>
    </location>
</feature>
<dbReference type="Pfam" id="PF13432">
    <property type="entry name" value="TPR_16"/>
    <property type="match status" value="1"/>
</dbReference>
<evidence type="ECO:0000313" key="2">
    <source>
        <dbReference type="EMBL" id="MDN3202828.1"/>
    </source>
</evidence>